<accession>A0ACC1TLJ1</accession>
<proteinExistence type="predicted"/>
<dbReference type="Proteomes" id="UP001163835">
    <property type="component" value="Unassembled WGS sequence"/>
</dbReference>
<protein>
    <submittedName>
        <fullName evidence="1">Uncharacterized protein</fullName>
    </submittedName>
</protein>
<gene>
    <name evidence="1" type="ORF">F5876DRAFT_69756</name>
</gene>
<sequence>MRPTPTIFFLSILLTIESLVGAVAIHNREVYKRAPGAEYKIDAYQDFNCAGHILGTIKGTGSMSMATSQSEQNTSKASMTCLSSASRVPVVLQTQPSKIQCNGNLNDLDLVTMLGPDRTMSEDNSFGGHTYGSHHISLATSTRLRALLALATSGIIIE</sequence>
<name>A0ACC1TLJ1_9AGAR</name>
<evidence type="ECO:0000313" key="2">
    <source>
        <dbReference type="Proteomes" id="UP001163835"/>
    </source>
</evidence>
<reference evidence="1" key="1">
    <citation type="submission" date="2022-09" db="EMBL/GenBank/DDBJ databases">
        <title>A Global Phylogenomic Analysis of the Shiitake Genus Lentinula.</title>
        <authorList>
            <consortium name="DOE Joint Genome Institute"/>
            <person name="Sierra-Patev S."/>
            <person name="Min B."/>
            <person name="Naranjo-Ortiz M."/>
            <person name="Looney B."/>
            <person name="Konkel Z."/>
            <person name="Slot J.C."/>
            <person name="Sakamoto Y."/>
            <person name="Steenwyk J.L."/>
            <person name="Rokas A."/>
            <person name="Carro J."/>
            <person name="Camarero S."/>
            <person name="Ferreira P."/>
            <person name="Molpeceres G."/>
            <person name="Ruiz-Duenas F.J."/>
            <person name="Serrano A."/>
            <person name="Henrissat B."/>
            <person name="Drula E."/>
            <person name="Hughes K.W."/>
            <person name="Mata J.L."/>
            <person name="Ishikawa N.K."/>
            <person name="Vargas-Isla R."/>
            <person name="Ushijima S."/>
            <person name="Smith C.A."/>
            <person name="Ahrendt S."/>
            <person name="Andreopoulos W."/>
            <person name="He G."/>
            <person name="Labutti K."/>
            <person name="Lipzen A."/>
            <person name="Ng V."/>
            <person name="Riley R."/>
            <person name="Sandor L."/>
            <person name="Barry K."/>
            <person name="Martinez A.T."/>
            <person name="Xiao Y."/>
            <person name="Gibbons J.G."/>
            <person name="Terashima K."/>
            <person name="Grigoriev I.V."/>
            <person name="Hibbett D.S."/>
        </authorList>
    </citation>
    <scope>NUCLEOTIDE SEQUENCE</scope>
    <source>
        <strain evidence="1">TMI1499</strain>
    </source>
</reference>
<keyword evidence="2" id="KW-1185">Reference proteome</keyword>
<evidence type="ECO:0000313" key="1">
    <source>
        <dbReference type="EMBL" id="KAJ3805477.1"/>
    </source>
</evidence>
<organism evidence="1 2">
    <name type="scientific">Lentinula aff. lateritia</name>
    <dbReference type="NCBI Taxonomy" id="2804960"/>
    <lineage>
        <taxon>Eukaryota</taxon>
        <taxon>Fungi</taxon>
        <taxon>Dikarya</taxon>
        <taxon>Basidiomycota</taxon>
        <taxon>Agaricomycotina</taxon>
        <taxon>Agaricomycetes</taxon>
        <taxon>Agaricomycetidae</taxon>
        <taxon>Agaricales</taxon>
        <taxon>Marasmiineae</taxon>
        <taxon>Omphalotaceae</taxon>
        <taxon>Lentinula</taxon>
    </lineage>
</organism>
<dbReference type="EMBL" id="MU795590">
    <property type="protein sequence ID" value="KAJ3805477.1"/>
    <property type="molecule type" value="Genomic_DNA"/>
</dbReference>
<comment type="caution">
    <text evidence="1">The sequence shown here is derived from an EMBL/GenBank/DDBJ whole genome shotgun (WGS) entry which is preliminary data.</text>
</comment>